<reference evidence="10" key="1">
    <citation type="submission" date="2020-10" db="EMBL/GenBank/DDBJ databases">
        <authorList>
            <person name="Gilroy R."/>
        </authorList>
    </citation>
    <scope>NUCLEOTIDE SEQUENCE</scope>
    <source>
        <strain evidence="10">CHK152-2871</strain>
    </source>
</reference>
<dbReference type="GO" id="GO:0009228">
    <property type="term" value="P:thiamine biosynthetic process"/>
    <property type="evidence" value="ECO:0007669"/>
    <property type="project" value="UniProtKB-UniRule"/>
</dbReference>
<sequence length="423" mass="46020">MSTQIIEAQAGNITDEMAIVAKNEGVSEEFIRQKVAEGRIVILKNNQRKDSIPVAVGEGISVKINANIGTSNERSTLEQELDKVRVIEQTGADVLMDLSTGKDIDEVRRKIIASTKLPIGTVPMYQAGKEALDEHHNIAKLSKEKLFADIEKQCRDGVDFITVHCGVTKFVIEQLERQGRVTGIVSRGGAMLACWIKATGMENPLYANYDELLDIARTYDVTLSLGDGLRPGCGADAGDRAQVAETIVLGELVKRAKKSGVQAMVEGPGHVPMNKIPSMIKTIKELTDYAPLYVLGPLVTDIAPGYDHITAAIGGTLAGMHGADFLCYVTPAEHLGLPNSKQVREGILASKIAAHAADVARGYEKAIETDKQMSIARKNLDWTKQKEYAIDKSVFDGLNCEKDGAPCTMCGDYCSMKIFKEYF</sequence>
<evidence type="ECO:0000256" key="7">
    <source>
        <dbReference type="ARBA" id="ARBA00023014"/>
    </source>
</evidence>
<keyword evidence="6" id="KW-0408">Iron</keyword>
<accession>A0A9D1FHY9</accession>
<keyword evidence="3" id="KW-0949">S-adenosyl-L-methionine</keyword>
<organism evidence="10 11">
    <name type="scientific">Candidatus Galligastranaerophilus intestinavium</name>
    <dbReference type="NCBI Taxonomy" id="2840836"/>
    <lineage>
        <taxon>Bacteria</taxon>
        <taxon>Candidatus Galligastranaerophilus</taxon>
    </lineage>
</organism>
<dbReference type="EC" id="4.1.99.17" evidence="9"/>
<keyword evidence="5" id="KW-0862">Zinc</keyword>
<keyword evidence="2" id="KW-0004">4Fe-4S</keyword>
<reference evidence="10" key="2">
    <citation type="journal article" date="2021" name="PeerJ">
        <title>Extensive microbial diversity within the chicken gut microbiome revealed by metagenomics and culture.</title>
        <authorList>
            <person name="Gilroy R."/>
            <person name="Ravi A."/>
            <person name="Getino M."/>
            <person name="Pursley I."/>
            <person name="Horton D.L."/>
            <person name="Alikhan N.F."/>
            <person name="Baker D."/>
            <person name="Gharbi K."/>
            <person name="Hall N."/>
            <person name="Watson M."/>
            <person name="Adriaenssens E.M."/>
            <person name="Foster-Nyarko E."/>
            <person name="Jarju S."/>
            <person name="Secka A."/>
            <person name="Antonio M."/>
            <person name="Oren A."/>
            <person name="Chaudhuri R.R."/>
            <person name="La Ragione R."/>
            <person name="Hildebrand F."/>
            <person name="Pallen M.J."/>
        </authorList>
    </citation>
    <scope>NUCLEOTIDE SEQUENCE</scope>
    <source>
        <strain evidence="10">CHK152-2871</strain>
    </source>
</reference>
<dbReference type="FunFam" id="3.20.20.540:FF:000001">
    <property type="entry name" value="Phosphomethylpyrimidine synthase"/>
    <property type="match status" value="1"/>
</dbReference>
<comment type="caution">
    <text evidence="10">The sequence shown here is derived from an EMBL/GenBank/DDBJ whole genome shotgun (WGS) entry which is preliminary data.</text>
</comment>
<evidence type="ECO:0000256" key="2">
    <source>
        <dbReference type="ARBA" id="ARBA00022485"/>
    </source>
</evidence>
<dbReference type="NCBIfam" id="NF009895">
    <property type="entry name" value="PRK13352.1"/>
    <property type="match status" value="1"/>
</dbReference>
<evidence type="ECO:0000313" key="10">
    <source>
        <dbReference type="EMBL" id="HIS74068.1"/>
    </source>
</evidence>
<dbReference type="GO" id="GO:0070284">
    <property type="term" value="F:phosphomethylpyrimidine synthase activity"/>
    <property type="evidence" value="ECO:0007669"/>
    <property type="project" value="UniProtKB-EC"/>
</dbReference>
<evidence type="ECO:0000313" key="11">
    <source>
        <dbReference type="Proteomes" id="UP000886865"/>
    </source>
</evidence>
<gene>
    <name evidence="10" type="primary">thiC</name>
    <name evidence="10" type="ORF">IAA86_03500</name>
</gene>
<evidence type="ECO:0000256" key="4">
    <source>
        <dbReference type="ARBA" id="ARBA00022723"/>
    </source>
</evidence>
<evidence type="ECO:0000256" key="9">
    <source>
        <dbReference type="NCBIfam" id="TIGR00190"/>
    </source>
</evidence>
<dbReference type="PANTHER" id="PTHR30557">
    <property type="entry name" value="THIAMINE BIOSYNTHESIS PROTEIN THIC"/>
    <property type="match status" value="1"/>
</dbReference>
<dbReference type="EMBL" id="DVJQ01000030">
    <property type="protein sequence ID" value="HIS74068.1"/>
    <property type="molecule type" value="Genomic_DNA"/>
</dbReference>
<proteinExistence type="predicted"/>
<dbReference type="SFLD" id="SFLDF00407">
    <property type="entry name" value="phosphomethylpyrimidine_syntha"/>
    <property type="match status" value="1"/>
</dbReference>
<comment type="cofactor">
    <cofactor evidence="1">
        <name>[4Fe-4S] cluster</name>
        <dbReference type="ChEBI" id="CHEBI:49883"/>
    </cofactor>
</comment>
<dbReference type="InterPro" id="IPR002817">
    <property type="entry name" value="ThiC/BzaA/B"/>
</dbReference>
<evidence type="ECO:0000256" key="6">
    <source>
        <dbReference type="ARBA" id="ARBA00023004"/>
    </source>
</evidence>
<dbReference type="SFLD" id="SFLDS00113">
    <property type="entry name" value="Radical_SAM_Phosphomethylpyrim"/>
    <property type="match status" value="1"/>
</dbReference>
<dbReference type="NCBIfam" id="TIGR00190">
    <property type="entry name" value="thiC"/>
    <property type="match status" value="1"/>
</dbReference>
<dbReference type="AlphaFoldDB" id="A0A9D1FHY9"/>
<name>A0A9D1FHY9_9BACT</name>
<dbReference type="Proteomes" id="UP000886865">
    <property type="component" value="Unassembled WGS sequence"/>
</dbReference>
<keyword evidence="8" id="KW-0456">Lyase</keyword>
<keyword evidence="7" id="KW-0411">Iron-sulfur</keyword>
<dbReference type="GO" id="GO:0046872">
    <property type="term" value="F:metal ion binding"/>
    <property type="evidence" value="ECO:0007669"/>
    <property type="project" value="UniProtKB-KW"/>
</dbReference>
<evidence type="ECO:0000256" key="5">
    <source>
        <dbReference type="ARBA" id="ARBA00022833"/>
    </source>
</evidence>
<evidence type="ECO:0000256" key="1">
    <source>
        <dbReference type="ARBA" id="ARBA00001966"/>
    </source>
</evidence>
<dbReference type="Pfam" id="PF01964">
    <property type="entry name" value="ThiC_Rad_SAM"/>
    <property type="match status" value="1"/>
</dbReference>
<dbReference type="GO" id="GO:0051539">
    <property type="term" value="F:4 iron, 4 sulfur cluster binding"/>
    <property type="evidence" value="ECO:0007669"/>
    <property type="project" value="UniProtKB-KW"/>
</dbReference>
<keyword evidence="4" id="KW-0479">Metal-binding</keyword>
<evidence type="ECO:0000256" key="3">
    <source>
        <dbReference type="ARBA" id="ARBA00022691"/>
    </source>
</evidence>
<dbReference type="InterPro" id="IPR038521">
    <property type="entry name" value="ThiC/Bza_core_dom"/>
</dbReference>
<dbReference type="PANTHER" id="PTHR30557:SF1">
    <property type="entry name" value="PHOSPHOMETHYLPYRIMIDINE SYNTHASE, CHLOROPLASTIC"/>
    <property type="match status" value="1"/>
</dbReference>
<dbReference type="SFLD" id="SFLDG01114">
    <property type="entry name" value="phosphomethylpyrimidine_syntha"/>
    <property type="match status" value="1"/>
</dbReference>
<dbReference type="Gene3D" id="3.20.20.540">
    <property type="entry name" value="Radical SAM ThiC family, central domain"/>
    <property type="match status" value="1"/>
</dbReference>
<protein>
    <recommendedName>
        <fullName evidence="9">Phosphomethylpyrimidine synthase</fullName>
        <ecNumber evidence="9">4.1.99.17</ecNumber>
    </recommendedName>
</protein>
<evidence type="ECO:0000256" key="8">
    <source>
        <dbReference type="ARBA" id="ARBA00023239"/>
    </source>
</evidence>